<dbReference type="EMBL" id="CAKXAJ010025329">
    <property type="protein sequence ID" value="CAH2238226.1"/>
    <property type="molecule type" value="Genomic_DNA"/>
</dbReference>
<evidence type="ECO:0000313" key="1">
    <source>
        <dbReference type="EMBL" id="CAH2238226.1"/>
    </source>
</evidence>
<protein>
    <submittedName>
        <fullName evidence="1">Jg11507 protein</fullName>
    </submittedName>
</protein>
<accession>A0A8S4RQ21</accession>
<proteinExistence type="predicted"/>
<comment type="caution">
    <text evidence="1">The sequence shown here is derived from an EMBL/GenBank/DDBJ whole genome shotgun (WGS) entry which is preliminary data.</text>
</comment>
<sequence>MADVNLNSKFIYFNNQSCRLAVEAMVGEVATTGAVVTIGVRTVAVAVVATRAVAAEAAGTRPTTMTQDTIAAVTTDILRAATEWMIPTKNRIEWNLLVIQIGTMVDLDLQNARG</sequence>
<gene>
    <name evidence="1" type="primary">jg11507</name>
    <name evidence="1" type="ORF">PAEG_LOCUS15364</name>
</gene>
<dbReference type="AlphaFoldDB" id="A0A8S4RQ21"/>
<dbReference type="Proteomes" id="UP000838756">
    <property type="component" value="Unassembled WGS sequence"/>
</dbReference>
<evidence type="ECO:0000313" key="2">
    <source>
        <dbReference type="Proteomes" id="UP000838756"/>
    </source>
</evidence>
<keyword evidence="2" id="KW-1185">Reference proteome</keyword>
<organism evidence="1 2">
    <name type="scientific">Pararge aegeria aegeria</name>
    <dbReference type="NCBI Taxonomy" id="348720"/>
    <lineage>
        <taxon>Eukaryota</taxon>
        <taxon>Metazoa</taxon>
        <taxon>Ecdysozoa</taxon>
        <taxon>Arthropoda</taxon>
        <taxon>Hexapoda</taxon>
        <taxon>Insecta</taxon>
        <taxon>Pterygota</taxon>
        <taxon>Neoptera</taxon>
        <taxon>Endopterygota</taxon>
        <taxon>Lepidoptera</taxon>
        <taxon>Glossata</taxon>
        <taxon>Ditrysia</taxon>
        <taxon>Papilionoidea</taxon>
        <taxon>Nymphalidae</taxon>
        <taxon>Satyrinae</taxon>
        <taxon>Satyrini</taxon>
        <taxon>Parargina</taxon>
        <taxon>Pararge</taxon>
    </lineage>
</organism>
<reference evidence="1" key="1">
    <citation type="submission" date="2022-03" db="EMBL/GenBank/DDBJ databases">
        <authorList>
            <person name="Lindestad O."/>
        </authorList>
    </citation>
    <scope>NUCLEOTIDE SEQUENCE</scope>
</reference>
<name>A0A8S4RQ21_9NEOP</name>